<dbReference type="eggNOG" id="ENOG5032YVY">
    <property type="taxonomic scope" value="Bacteria"/>
</dbReference>
<dbReference type="OrthoDB" id="9813316at2"/>
<evidence type="ECO:0000256" key="1">
    <source>
        <dbReference type="SAM" id="Coils"/>
    </source>
</evidence>
<accession>W9V604</accession>
<evidence type="ECO:0000313" key="2">
    <source>
        <dbReference type="EMBL" id="EXJ14973.1"/>
    </source>
</evidence>
<evidence type="ECO:0000313" key="3">
    <source>
        <dbReference type="Proteomes" id="UP000019460"/>
    </source>
</evidence>
<proteinExistence type="predicted"/>
<dbReference type="AlphaFoldDB" id="W9V604"/>
<dbReference type="RefSeq" id="WP_043753739.1">
    <property type="nucleotide sequence ID" value="NZ_AONC01000031.1"/>
</dbReference>
<gene>
    <name evidence="2" type="ORF">D779_1937</name>
</gene>
<name>W9V604_9GAMM</name>
<comment type="caution">
    <text evidence="2">The sequence shown here is derived from an EMBL/GenBank/DDBJ whole genome shotgun (WGS) entry which is preliminary data.</text>
</comment>
<reference evidence="2 3" key="1">
    <citation type="submission" date="2012-11" db="EMBL/GenBank/DDBJ databases">
        <title>Genome assembly of Thiorhodococcus sp. AK35.</title>
        <authorList>
            <person name="Nupur N."/>
            <person name="Khatri I."/>
            <person name="Subramanian S."/>
            <person name="Pinnaka A."/>
        </authorList>
    </citation>
    <scope>NUCLEOTIDE SEQUENCE [LARGE SCALE GENOMIC DNA]</scope>
    <source>
        <strain evidence="2 3">AK35</strain>
    </source>
</reference>
<organism evidence="2 3">
    <name type="scientific">Imhoffiella purpurea</name>
    <dbReference type="NCBI Taxonomy" id="1249627"/>
    <lineage>
        <taxon>Bacteria</taxon>
        <taxon>Pseudomonadati</taxon>
        <taxon>Pseudomonadota</taxon>
        <taxon>Gammaproteobacteria</taxon>
        <taxon>Chromatiales</taxon>
        <taxon>Chromatiaceae</taxon>
        <taxon>Imhoffiella</taxon>
    </lineage>
</organism>
<protein>
    <submittedName>
        <fullName evidence="2">Putative conserved coiled coil protein</fullName>
    </submittedName>
</protein>
<keyword evidence="1" id="KW-0175">Coiled coil</keyword>
<feature type="coiled-coil region" evidence="1">
    <location>
        <begin position="8"/>
        <end position="64"/>
    </location>
</feature>
<dbReference type="EMBL" id="AONC01000031">
    <property type="protein sequence ID" value="EXJ14973.1"/>
    <property type="molecule type" value="Genomic_DNA"/>
</dbReference>
<keyword evidence="3" id="KW-1185">Reference proteome</keyword>
<sequence length="96" mass="10715">MTDREAYVEKLKAKLDEWDAEIDKLEAKAKSVGADAEVKYHEQIAKLKEHRAEASSRLAELRSASGDAWQDIRDGAQRASDALGEALKSAWSKFHS</sequence>
<dbReference type="Proteomes" id="UP000019460">
    <property type="component" value="Unassembled WGS sequence"/>
</dbReference>